<evidence type="ECO:0000256" key="2">
    <source>
        <dbReference type="ARBA" id="ARBA00022723"/>
    </source>
</evidence>
<dbReference type="AlphaFoldDB" id="A0A443R6Z4"/>
<dbReference type="STRING" id="1965070.A0A443R6Z4"/>
<dbReference type="EMBL" id="NCKU01001870">
    <property type="protein sequence ID" value="RWS11042.1"/>
    <property type="molecule type" value="Genomic_DNA"/>
</dbReference>
<feature type="domain" description="C2H2-type" evidence="8">
    <location>
        <begin position="246"/>
        <end position="273"/>
    </location>
</feature>
<evidence type="ECO:0000256" key="3">
    <source>
        <dbReference type="ARBA" id="ARBA00022737"/>
    </source>
</evidence>
<evidence type="ECO:0000256" key="5">
    <source>
        <dbReference type="ARBA" id="ARBA00022833"/>
    </source>
</evidence>
<comment type="caution">
    <text evidence="9">The sequence shown here is derived from an EMBL/GenBank/DDBJ whole genome shotgun (WGS) entry which is preliminary data.</text>
</comment>
<dbReference type="GO" id="GO:0008270">
    <property type="term" value="F:zinc ion binding"/>
    <property type="evidence" value="ECO:0007669"/>
    <property type="project" value="UniProtKB-KW"/>
</dbReference>
<feature type="domain" description="C2H2-type" evidence="8">
    <location>
        <begin position="218"/>
        <end position="245"/>
    </location>
</feature>
<dbReference type="Proteomes" id="UP000285301">
    <property type="component" value="Unassembled WGS sequence"/>
</dbReference>
<dbReference type="FunFam" id="3.30.160.60:FF:000148">
    <property type="entry name" value="zinc finger protein Gfi-1"/>
    <property type="match status" value="1"/>
</dbReference>
<evidence type="ECO:0000256" key="7">
    <source>
        <dbReference type="PROSITE-ProRule" id="PRU00042"/>
    </source>
</evidence>
<dbReference type="InterPro" id="IPR050331">
    <property type="entry name" value="Zinc_finger"/>
</dbReference>
<dbReference type="FunFam" id="3.30.160.60:FF:000245">
    <property type="entry name" value="zinc finger protein Gfi-1"/>
    <property type="match status" value="1"/>
</dbReference>
<feature type="domain" description="C2H2-type" evidence="8">
    <location>
        <begin position="302"/>
        <end position="326"/>
    </location>
</feature>
<gene>
    <name evidence="9" type="ORF">B4U79_14360</name>
</gene>
<evidence type="ECO:0000256" key="4">
    <source>
        <dbReference type="ARBA" id="ARBA00022771"/>
    </source>
</evidence>
<keyword evidence="10" id="KW-1185">Reference proteome</keyword>
<feature type="domain" description="C2H2-type" evidence="8">
    <location>
        <begin position="274"/>
        <end position="301"/>
    </location>
</feature>
<dbReference type="PROSITE" id="PS50157">
    <property type="entry name" value="ZINC_FINGER_C2H2_2"/>
    <property type="match status" value="4"/>
</dbReference>
<dbReference type="OrthoDB" id="6155966at2759"/>
<dbReference type="PROSITE" id="PS00028">
    <property type="entry name" value="ZINC_FINGER_C2H2_1"/>
    <property type="match status" value="4"/>
</dbReference>
<keyword evidence="6" id="KW-0539">Nucleus</keyword>
<evidence type="ECO:0000313" key="10">
    <source>
        <dbReference type="Proteomes" id="UP000285301"/>
    </source>
</evidence>
<evidence type="ECO:0000259" key="8">
    <source>
        <dbReference type="PROSITE" id="PS50157"/>
    </source>
</evidence>
<proteinExistence type="predicted"/>
<organism evidence="9 10">
    <name type="scientific">Dinothrombium tinctorium</name>
    <dbReference type="NCBI Taxonomy" id="1965070"/>
    <lineage>
        <taxon>Eukaryota</taxon>
        <taxon>Metazoa</taxon>
        <taxon>Ecdysozoa</taxon>
        <taxon>Arthropoda</taxon>
        <taxon>Chelicerata</taxon>
        <taxon>Arachnida</taxon>
        <taxon>Acari</taxon>
        <taxon>Acariformes</taxon>
        <taxon>Trombidiformes</taxon>
        <taxon>Prostigmata</taxon>
        <taxon>Anystina</taxon>
        <taxon>Parasitengona</taxon>
        <taxon>Trombidioidea</taxon>
        <taxon>Trombidiidae</taxon>
        <taxon>Dinothrombium</taxon>
    </lineage>
</organism>
<keyword evidence="2" id="KW-0479">Metal-binding</keyword>
<keyword evidence="5" id="KW-0862">Zinc</keyword>
<reference evidence="9 10" key="1">
    <citation type="journal article" date="2018" name="Gigascience">
        <title>Genomes of trombidid mites reveal novel predicted allergens and laterally-transferred genes associated with secondary metabolism.</title>
        <authorList>
            <person name="Dong X."/>
            <person name="Chaisiri K."/>
            <person name="Xia D."/>
            <person name="Armstrong S.D."/>
            <person name="Fang Y."/>
            <person name="Donnelly M.J."/>
            <person name="Kadowaki T."/>
            <person name="McGarry J.W."/>
            <person name="Darby A.C."/>
            <person name="Makepeace B.L."/>
        </authorList>
    </citation>
    <scope>NUCLEOTIDE SEQUENCE [LARGE SCALE GENOMIC DNA]</scope>
    <source>
        <strain evidence="9">UoL-WK</strain>
    </source>
</reference>
<dbReference type="GO" id="GO:0010468">
    <property type="term" value="P:regulation of gene expression"/>
    <property type="evidence" value="ECO:0007669"/>
    <property type="project" value="TreeGrafter"/>
</dbReference>
<name>A0A443R6Z4_9ACAR</name>
<protein>
    <submittedName>
        <fullName evidence="9">Zinc finger protein 391-like protein</fullName>
    </submittedName>
</protein>
<sequence>MRSDLGNQTPLKPSDIFEIGPETIIRRSENPPIPGSQMLLPSSSYYHCSCPLLPYGIPGHSIAGQLSAPVTGTWQARFAYSPERDYVTVPLPAGTPSVYESLPPRLPSGEITETSVNRAEFNLNHNKRLNENREQWVKTKKPCISPSRIENMEPNSLLASSGSVSSPGKVSDYSIESLLNLRSKKQCEEPLNLTNKPKSDSCDYQCSTTRKTIELRTFKCDECGKAFKRSSTLSTHLLIHTNTRPFPCPYCGKRFHQKSDMKKHTYIHTGEKPHKCVVCGKAFSQSSNLITHTRKHTGFKPFVCDLCPKAFQRKVDLRRHRESQHS</sequence>
<evidence type="ECO:0000256" key="6">
    <source>
        <dbReference type="ARBA" id="ARBA00023242"/>
    </source>
</evidence>
<dbReference type="Gene3D" id="3.30.160.60">
    <property type="entry name" value="Classic Zinc Finger"/>
    <property type="match status" value="4"/>
</dbReference>
<dbReference type="FunFam" id="3.30.160.60:FF:000432">
    <property type="entry name" value="zinc finger protein Gfi-1b isoform X1"/>
    <property type="match status" value="1"/>
</dbReference>
<dbReference type="PANTHER" id="PTHR16515:SF35">
    <property type="entry name" value="FEZ FAMILY ZINC FINGER PROTEIN 2"/>
    <property type="match status" value="1"/>
</dbReference>
<dbReference type="SUPFAM" id="SSF57667">
    <property type="entry name" value="beta-beta-alpha zinc fingers"/>
    <property type="match status" value="2"/>
</dbReference>
<dbReference type="FunFam" id="3.30.160.60:FF:000345">
    <property type="entry name" value="Zinc finger protein Gfi-1"/>
    <property type="match status" value="1"/>
</dbReference>
<evidence type="ECO:0000256" key="1">
    <source>
        <dbReference type="ARBA" id="ARBA00004123"/>
    </source>
</evidence>
<dbReference type="SMART" id="SM00355">
    <property type="entry name" value="ZnF_C2H2"/>
    <property type="match status" value="4"/>
</dbReference>
<dbReference type="InterPro" id="IPR036236">
    <property type="entry name" value="Znf_C2H2_sf"/>
</dbReference>
<keyword evidence="4 7" id="KW-0863">Zinc-finger</keyword>
<dbReference type="InterPro" id="IPR013087">
    <property type="entry name" value="Znf_C2H2_type"/>
</dbReference>
<evidence type="ECO:0000313" key="9">
    <source>
        <dbReference type="EMBL" id="RWS11042.1"/>
    </source>
</evidence>
<dbReference type="GO" id="GO:0005634">
    <property type="term" value="C:nucleus"/>
    <property type="evidence" value="ECO:0007669"/>
    <property type="project" value="UniProtKB-SubCell"/>
</dbReference>
<comment type="subcellular location">
    <subcellularLocation>
        <location evidence="1">Nucleus</location>
    </subcellularLocation>
</comment>
<dbReference type="Pfam" id="PF00096">
    <property type="entry name" value="zf-C2H2"/>
    <property type="match status" value="4"/>
</dbReference>
<keyword evidence="3" id="KW-0677">Repeat</keyword>
<dbReference type="PANTHER" id="PTHR16515">
    <property type="entry name" value="PR DOMAIN ZINC FINGER PROTEIN"/>
    <property type="match status" value="1"/>
</dbReference>
<accession>A0A443R6Z4</accession>